<evidence type="ECO:0000313" key="1">
    <source>
        <dbReference type="EMBL" id="QSJ04042.1"/>
    </source>
</evidence>
<dbReference type="SMR" id="A0A898KC64"/>
<sequence>MAIRTVNSCCGNDGALVEHFIGTAYDVVKNVYDNLGILQYIYDFLNQHGVLVTVDSVDELKALNTDMKYARVYTYSTAAGYGYTDYLYVDDDTSGIIPNDATATGTWIEVASSTSLNNGSAYIPYIYNNGSAIGGETTIAVPNDTIGVPYIIKNHGTYIVTLGYTYDPITLTVTLDDALAIGDEVILLLSGTPAVPTDPTVSDWVQINWLYNGGYAVGGEQVIAVPYNFASVPAIYKNGLRYYAGLAAQSYMIDVENQRVLLTEPLAPNDRLIVQLGGEVQTFIMTDRTVQEVARSANVHENEVILSTNTTQYLNGMKIIYDVVAQKIYGLPTLPTNVYINSVSNGQLTYSPGNITVELLPMPDAELDAFKNTLASSNGYTYIGGLSERFSLPNKWVVVDNAPYYGNLELAVTSNSSNTAFLLGKGKSYDFLTFRTARNTKKNLTFFGSGVPELASDKRSFVPGTGTIIRGPMKTEVSGWQLVNLGIDCGAQTSVDLFGGEWDDPIQCYGLGNNANVFIDNVKTLSHTNLSGPNYPGTHSLLLELLDGAYVGKIELIGGFHGLTLKGTNIDVMDAHCYGQRGDAFIIKSDSAATAADIYIGRIKVGLRNNSGFTDVTMGGIYDAHDSVNIDNVEIGSLQVYNASWGLIPSDANTGYISNLRINSYVAMNVYGNYYSLVIDGRCVGVNIGEHQCSNTSGGISIDPNAVNVTLGNGFSKGSTKSGYALGSNSLVHGNLIADENGEFGVDYKGGVGFDASKITGYSNTFGLVSAVPTALNGNPPQNGWADTGAFMVQLTGKTVTVSGSMVVGTGAVAYTTLDICRPKKRIPIAAWGVAGSTMIPVECYIETNGNLNVVGYASITAGNQIHFSGQYLIY</sequence>
<protein>
    <submittedName>
        <fullName evidence="1">Tail protein</fullName>
    </submittedName>
</protein>
<organism evidence="1 2">
    <name type="scientific">Salmonella phage vB_SalP_TR2</name>
    <dbReference type="NCBI Taxonomy" id="2812854"/>
    <lineage>
        <taxon>Viruses</taxon>
        <taxon>Duplodnaviria</taxon>
        <taxon>Heunggongvirae</taxon>
        <taxon>Uroviricota</taxon>
        <taxon>Caudoviricetes</taxon>
        <taxon>Schitoviridae</taxon>
        <taxon>Triduovirus</taxon>
        <taxon>Triduovirus Tr2</taxon>
    </lineage>
</organism>
<proteinExistence type="predicted"/>
<dbReference type="KEGG" id="vg:65133680"/>
<dbReference type="Gene3D" id="3.30.2020.50">
    <property type="match status" value="1"/>
</dbReference>
<evidence type="ECO:0000313" key="2">
    <source>
        <dbReference type="Proteomes" id="UP000662760"/>
    </source>
</evidence>
<dbReference type="GeneID" id="65133680"/>
<accession>A0A898KC64</accession>
<dbReference type="RefSeq" id="YP_010115076.1">
    <property type="nucleotide sequence ID" value="NC_055921.1"/>
</dbReference>
<keyword evidence="2" id="KW-1185">Reference proteome</keyword>
<name>A0A898KC64_9CAUD</name>
<dbReference type="EMBL" id="MW544066">
    <property type="protein sequence ID" value="QSJ04042.1"/>
    <property type="molecule type" value="Genomic_DNA"/>
</dbReference>
<reference evidence="1" key="1">
    <citation type="submission" date="2021-01" db="EMBL/GenBank/DDBJ databases">
        <authorList>
            <person name="Shang Y."/>
        </authorList>
    </citation>
    <scope>NUCLEOTIDE SEQUENCE</scope>
</reference>
<dbReference type="Proteomes" id="UP000662760">
    <property type="component" value="Segment"/>
</dbReference>